<keyword evidence="5" id="KW-0949">S-adenosyl-L-methionine</keyword>
<evidence type="ECO:0000256" key="2">
    <source>
        <dbReference type="ARBA" id="ARBA00022454"/>
    </source>
</evidence>
<dbReference type="PANTHER" id="PTHR46223:SF3">
    <property type="entry name" value="HISTONE-LYSINE N-METHYLTRANSFERASE SET-23"/>
    <property type="match status" value="1"/>
</dbReference>
<dbReference type="PANTHER" id="PTHR46223">
    <property type="entry name" value="HISTONE-LYSINE N-METHYLTRANSFERASE SUV39H"/>
    <property type="match status" value="1"/>
</dbReference>
<dbReference type="OrthoDB" id="308383at2759"/>
<evidence type="ECO:0000256" key="4">
    <source>
        <dbReference type="ARBA" id="ARBA00022679"/>
    </source>
</evidence>
<dbReference type="InterPro" id="IPR050973">
    <property type="entry name" value="H3K9_Histone-Lys_N-MTase"/>
</dbReference>
<dbReference type="AlphaFoldDB" id="A0A4S3J6H9"/>
<dbReference type="PROSITE" id="PS50280">
    <property type="entry name" value="SET"/>
    <property type="match status" value="1"/>
</dbReference>
<name>A0A4S3J6H9_9EURO</name>
<feature type="domain" description="SET" evidence="9">
    <location>
        <begin position="324"/>
        <end position="449"/>
    </location>
</feature>
<dbReference type="Proteomes" id="UP000324241">
    <property type="component" value="Unassembled WGS sequence"/>
</dbReference>
<dbReference type="GO" id="GO:0042054">
    <property type="term" value="F:histone methyltransferase activity"/>
    <property type="evidence" value="ECO:0007669"/>
    <property type="project" value="InterPro"/>
</dbReference>
<dbReference type="InterPro" id="IPR007728">
    <property type="entry name" value="Pre-SET_dom"/>
</dbReference>
<dbReference type="GO" id="GO:0005694">
    <property type="term" value="C:chromosome"/>
    <property type="evidence" value="ECO:0007669"/>
    <property type="project" value="UniProtKB-SubCell"/>
</dbReference>
<keyword evidence="2" id="KW-0158">Chromosome</keyword>
<sequence length="485" mass="54397">MTVIDLTQDSDSDTQNQIKPIINGTVNNNIDIYNNNLITTPSFFSKLTDRSILPLKRKQEESSISDWSTESFDRPSSRARHDRPFSERRLFSAFQPSTPSPSPGAQEQLKAVSVVIPSPSLQLKKEIASADWTIATISSKPTGLSEEYYPTDAYEKRALKGAYPVAKKKVKRAEIPFQIGAPGPVLTVRPNVGEQLRCALQRKLSAIQGPKVTFAPGDETLLAQFASNFEFINSYKLRKGVQSVPEDFKGGCSCESFCDPDRCSCLEPDGPSERRIIPYGPAADDARFMLLRPDFPKHMIFECGEKCNCKENCWNRVVQAGRTIRLEIFNTGNRGFGLRSPDRIRAGQFIDRYLGEVITKKVADTREEVCTSQCGSSYLFDLDWFEEAIHVVDGRNFGSATRFMNHSCNPNCRMVPMSYDGATDLHLYDLAFFSLKEIPPMTELTFDYNPDAERGAKIEPGAVRCLCGEENCRGQLWPNQRKGTK</sequence>
<dbReference type="GO" id="GO:0005634">
    <property type="term" value="C:nucleus"/>
    <property type="evidence" value="ECO:0007669"/>
    <property type="project" value="InterPro"/>
</dbReference>
<evidence type="ECO:0000256" key="3">
    <source>
        <dbReference type="ARBA" id="ARBA00022603"/>
    </source>
</evidence>
<dbReference type="PROSITE" id="PS50868">
    <property type="entry name" value="POST_SET"/>
    <property type="match status" value="1"/>
</dbReference>
<dbReference type="Pfam" id="PF00856">
    <property type="entry name" value="SET"/>
    <property type="match status" value="1"/>
</dbReference>
<dbReference type="STRING" id="1220188.A0A4S3J6H9"/>
<dbReference type="EMBL" id="QUQM01000002">
    <property type="protein sequence ID" value="KAA8652018.1"/>
    <property type="molecule type" value="Genomic_DNA"/>
</dbReference>
<evidence type="ECO:0000259" key="10">
    <source>
        <dbReference type="PROSITE" id="PS50867"/>
    </source>
</evidence>
<dbReference type="GeneID" id="54323620"/>
<dbReference type="GO" id="GO:0008270">
    <property type="term" value="F:zinc ion binding"/>
    <property type="evidence" value="ECO:0007669"/>
    <property type="project" value="InterPro"/>
</dbReference>
<keyword evidence="4" id="KW-0808">Transferase</keyword>
<feature type="domain" description="Post-SET" evidence="11">
    <location>
        <begin position="461"/>
        <end position="477"/>
    </location>
</feature>
<dbReference type="PROSITE" id="PS50867">
    <property type="entry name" value="PRE_SET"/>
    <property type="match status" value="1"/>
</dbReference>
<evidence type="ECO:0000313" key="14">
    <source>
        <dbReference type="Proteomes" id="UP000308092"/>
    </source>
</evidence>
<dbReference type="InterPro" id="IPR001214">
    <property type="entry name" value="SET_dom"/>
</dbReference>
<evidence type="ECO:0000256" key="7">
    <source>
        <dbReference type="ARBA" id="ARBA00022833"/>
    </source>
</evidence>
<evidence type="ECO:0000256" key="5">
    <source>
        <dbReference type="ARBA" id="ARBA00022691"/>
    </source>
</evidence>
<reference evidence="12 15" key="2">
    <citation type="submission" date="2019-08" db="EMBL/GenBank/DDBJ databases">
        <title>The genome sequence of a newly discovered highly antifungal drug resistant Aspergillus species, Aspergillus tanneri NIH 1004.</title>
        <authorList>
            <person name="Mounaud S."/>
            <person name="Singh I."/>
            <person name="Joardar V."/>
            <person name="Pakala S."/>
            <person name="Pakala S."/>
            <person name="Venepally P."/>
            <person name="Chung J.K."/>
            <person name="Losada L."/>
            <person name="Nierman W.C."/>
        </authorList>
    </citation>
    <scope>NUCLEOTIDE SEQUENCE [LARGE SCALE GENOMIC DNA]</scope>
    <source>
        <strain evidence="12 15">NIH1004</strain>
    </source>
</reference>
<keyword evidence="14" id="KW-1185">Reference proteome</keyword>
<dbReference type="SMART" id="SM00317">
    <property type="entry name" value="SET"/>
    <property type="match status" value="1"/>
</dbReference>
<protein>
    <submittedName>
        <fullName evidence="13">Uncharacterized protein</fullName>
    </submittedName>
</protein>
<dbReference type="RefSeq" id="XP_033431379.1">
    <property type="nucleotide sequence ID" value="XM_033565622.1"/>
</dbReference>
<evidence type="ECO:0000313" key="13">
    <source>
        <dbReference type="EMBL" id="THC88461.1"/>
    </source>
</evidence>
<dbReference type="Gene3D" id="2.170.270.10">
    <property type="entry name" value="SET domain"/>
    <property type="match status" value="1"/>
</dbReference>
<accession>A0A4S3J6H9</accession>
<evidence type="ECO:0000313" key="12">
    <source>
        <dbReference type="EMBL" id="KAA8652018.1"/>
    </source>
</evidence>
<proteinExistence type="predicted"/>
<gene>
    <name evidence="12" type="ORF">ATNIH1004_000918</name>
    <name evidence="13" type="ORF">EYZ11_012094</name>
</gene>
<organism evidence="13 14">
    <name type="scientific">Aspergillus tanneri</name>
    <dbReference type="NCBI Taxonomy" id="1220188"/>
    <lineage>
        <taxon>Eukaryota</taxon>
        <taxon>Fungi</taxon>
        <taxon>Dikarya</taxon>
        <taxon>Ascomycota</taxon>
        <taxon>Pezizomycotina</taxon>
        <taxon>Eurotiomycetes</taxon>
        <taxon>Eurotiomycetidae</taxon>
        <taxon>Eurotiales</taxon>
        <taxon>Aspergillaceae</taxon>
        <taxon>Aspergillus</taxon>
        <taxon>Aspergillus subgen. Circumdati</taxon>
    </lineage>
</organism>
<comment type="caution">
    <text evidence="13">The sequence shown here is derived from an EMBL/GenBank/DDBJ whole genome shotgun (WGS) entry which is preliminary data.</text>
</comment>
<evidence type="ECO:0000259" key="11">
    <source>
        <dbReference type="PROSITE" id="PS50868"/>
    </source>
</evidence>
<evidence type="ECO:0000256" key="8">
    <source>
        <dbReference type="SAM" id="MobiDB-lite"/>
    </source>
</evidence>
<reference evidence="13 14" key="1">
    <citation type="submission" date="2019-03" db="EMBL/GenBank/DDBJ databases">
        <title>The genome sequence of a newly discovered highly antifungal drug resistant Aspergillus species, Aspergillus tanneri NIH 1004.</title>
        <authorList>
            <person name="Mounaud S."/>
            <person name="Singh I."/>
            <person name="Joardar V."/>
            <person name="Pakala S."/>
            <person name="Pakala S."/>
            <person name="Venepally P."/>
            <person name="Hoover J."/>
            <person name="Nierman W."/>
            <person name="Chung J."/>
            <person name="Losada L."/>
        </authorList>
    </citation>
    <scope>NUCLEOTIDE SEQUENCE [LARGE SCALE GENOMIC DNA]</scope>
    <source>
        <strain evidence="13 14">NIH1004</strain>
    </source>
</reference>
<feature type="region of interest" description="Disordered" evidence="8">
    <location>
        <begin position="64"/>
        <end position="85"/>
    </location>
</feature>
<evidence type="ECO:0000259" key="9">
    <source>
        <dbReference type="PROSITE" id="PS50280"/>
    </source>
</evidence>
<comment type="subcellular location">
    <subcellularLocation>
        <location evidence="1">Chromosome</location>
    </subcellularLocation>
</comment>
<evidence type="ECO:0000313" key="15">
    <source>
        <dbReference type="Proteomes" id="UP000324241"/>
    </source>
</evidence>
<dbReference type="Proteomes" id="UP000308092">
    <property type="component" value="Unassembled WGS sequence"/>
</dbReference>
<dbReference type="GO" id="GO:0032259">
    <property type="term" value="P:methylation"/>
    <property type="evidence" value="ECO:0007669"/>
    <property type="project" value="UniProtKB-KW"/>
</dbReference>
<keyword evidence="3" id="KW-0489">Methyltransferase</keyword>
<evidence type="ECO:0000256" key="1">
    <source>
        <dbReference type="ARBA" id="ARBA00004286"/>
    </source>
</evidence>
<keyword evidence="6" id="KW-0479">Metal-binding</keyword>
<dbReference type="Pfam" id="PF05033">
    <property type="entry name" value="Pre-SET"/>
    <property type="match status" value="1"/>
</dbReference>
<feature type="domain" description="Pre-SET" evidence="10">
    <location>
        <begin position="250"/>
        <end position="321"/>
    </location>
</feature>
<keyword evidence="7" id="KW-0862">Zinc</keyword>
<evidence type="ECO:0000256" key="6">
    <source>
        <dbReference type="ARBA" id="ARBA00022723"/>
    </source>
</evidence>
<dbReference type="SUPFAM" id="SSF82199">
    <property type="entry name" value="SET domain"/>
    <property type="match status" value="1"/>
</dbReference>
<dbReference type="VEuPathDB" id="FungiDB:EYZ11_012094"/>
<dbReference type="InterPro" id="IPR046341">
    <property type="entry name" value="SET_dom_sf"/>
</dbReference>
<dbReference type="EMBL" id="SOSA01000841">
    <property type="protein sequence ID" value="THC88461.1"/>
    <property type="molecule type" value="Genomic_DNA"/>
</dbReference>
<dbReference type="InterPro" id="IPR003616">
    <property type="entry name" value="Post-SET_dom"/>
</dbReference>